<evidence type="ECO:0000256" key="4">
    <source>
        <dbReference type="ARBA" id="ARBA00023163"/>
    </source>
</evidence>
<evidence type="ECO:0000256" key="6">
    <source>
        <dbReference type="ARBA" id="ARBA00056658"/>
    </source>
</evidence>
<evidence type="ECO:0000256" key="5">
    <source>
        <dbReference type="ARBA" id="ARBA00040885"/>
    </source>
</evidence>
<organism evidence="8 9">
    <name type="scientific">Mycolicibacterium thermoresistibile</name>
    <name type="common">Mycobacterium thermoresistibile</name>
    <dbReference type="NCBI Taxonomy" id="1797"/>
    <lineage>
        <taxon>Bacteria</taxon>
        <taxon>Bacillati</taxon>
        <taxon>Actinomycetota</taxon>
        <taxon>Actinomycetes</taxon>
        <taxon>Mycobacteriales</taxon>
        <taxon>Mycobacteriaceae</taxon>
        <taxon>Mycolicibacterium</taxon>
    </lineage>
</organism>
<dbReference type="InterPro" id="IPR000847">
    <property type="entry name" value="LysR_HTH_N"/>
</dbReference>
<evidence type="ECO:0000256" key="3">
    <source>
        <dbReference type="ARBA" id="ARBA00023125"/>
    </source>
</evidence>
<dbReference type="Pfam" id="PF00126">
    <property type="entry name" value="HTH_1"/>
    <property type="match status" value="1"/>
</dbReference>
<keyword evidence="4" id="KW-0804">Transcription</keyword>
<name>A0A100XIZ5_MYCTH</name>
<dbReference type="PROSITE" id="PS50931">
    <property type="entry name" value="HTH_LYSR"/>
    <property type="match status" value="1"/>
</dbReference>
<dbReference type="InterPro" id="IPR036388">
    <property type="entry name" value="WH-like_DNA-bd_sf"/>
</dbReference>
<dbReference type="FunFam" id="1.10.10.10:FF:000001">
    <property type="entry name" value="LysR family transcriptional regulator"/>
    <property type="match status" value="1"/>
</dbReference>
<reference evidence="9" key="2">
    <citation type="submission" date="2016-02" db="EMBL/GenBank/DDBJ databases">
        <title>Draft genome sequence of five rapidly growing Mycobacterium species.</title>
        <authorList>
            <person name="Katahira K."/>
            <person name="Gotou Y."/>
            <person name="Iida K."/>
            <person name="Ogura Y."/>
            <person name="Hayashi T."/>
        </authorList>
    </citation>
    <scope>NUCLEOTIDE SEQUENCE [LARGE SCALE GENOMIC DNA]</scope>
    <source>
        <strain evidence="9">JCM6362</strain>
    </source>
</reference>
<keyword evidence="2" id="KW-0805">Transcription regulation</keyword>
<dbReference type="Gene3D" id="3.40.190.290">
    <property type="match status" value="1"/>
</dbReference>
<dbReference type="GO" id="GO:0003677">
    <property type="term" value="F:DNA binding"/>
    <property type="evidence" value="ECO:0007669"/>
    <property type="project" value="UniProtKB-KW"/>
</dbReference>
<dbReference type="PRINTS" id="PR00039">
    <property type="entry name" value="HTHLYSR"/>
</dbReference>
<dbReference type="RefSeq" id="WP_003923844.1">
    <property type="nucleotide sequence ID" value="NZ_BCTB01000053.1"/>
</dbReference>
<dbReference type="InterPro" id="IPR005119">
    <property type="entry name" value="LysR_subst-bd"/>
</dbReference>
<dbReference type="Gene3D" id="1.10.10.10">
    <property type="entry name" value="Winged helix-like DNA-binding domain superfamily/Winged helix DNA-binding domain"/>
    <property type="match status" value="1"/>
</dbReference>
<comment type="similarity">
    <text evidence="1">Belongs to the LysR transcriptional regulatory family.</text>
</comment>
<dbReference type="AlphaFoldDB" id="A0A100XIZ5"/>
<dbReference type="CDD" id="cd08436">
    <property type="entry name" value="PBP2_LTTR_like_3"/>
    <property type="match status" value="1"/>
</dbReference>
<reference evidence="8 9" key="1">
    <citation type="journal article" date="2016" name="Genome Announc.">
        <title>Draft Genome Sequences of Five Rapidly Growing Mycobacterium Species, M. thermoresistibile, M. fortuitum subsp. acetamidolyticum, M. canariasense, M. brisbanense, and M. novocastrense.</title>
        <authorList>
            <person name="Katahira K."/>
            <person name="Ogura Y."/>
            <person name="Gotoh Y."/>
            <person name="Hayashi T."/>
        </authorList>
    </citation>
    <scope>NUCLEOTIDE SEQUENCE [LARGE SCALE GENOMIC DNA]</scope>
    <source>
        <strain evidence="8 9">JCM6362</strain>
    </source>
</reference>
<dbReference type="InterPro" id="IPR036390">
    <property type="entry name" value="WH_DNA-bd_sf"/>
</dbReference>
<evidence type="ECO:0000259" key="7">
    <source>
        <dbReference type="PROSITE" id="PS50931"/>
    </source>
</evidence>
<dbReference type="GO" id="GO:0005829">
    <property type="term" value="C:cytosol"/>
    <property type="evidence" value="ECO:0007669"/>
    <property type="project" value="TreeGrafter"/>
</dbReference>
<dbReference type="GO" id="GO:0003700">
    <property type="term" value="F:DNA-binding transcription factor activity"/>
    <property type="evidence" value="ECO:0007669"/>
    <property type="project" value="InterPro"/>
</dbReference>
<accession>A0A100XIZ5</accession>
<evidence type="ECO:0000256" key="2">
    <source>
        <dbReference type="ARBA" id="ARBA00023015"/>
    </source>
</evidence>
<gene>
    <name evidence="8" type="ORF">RMCT_4463</name>
</gene>
<evidence type="ECO:0000313" key="9">
    <source>
        <dbReference type="Proteomes" id="UP000069654"/>
    </source>
</evidence>
<dbReference type="SUPFAM" id="SSF46785">
    <property type="entry name" value="Winged helix' DNA-binding domain"/>
    <property type="match status" value="1"/>
</dbReference>
<protein>
    <recommendedName>
        <fullName evidence="5">Probable hydrogen peroxide-inducible genes activator</fullName>
    </recommendedName>
</protein>
<dbReference type="STRING" id="1797.RMCT_4463"/>
<keyword evidence="3" id="KW-0238">DNA-binding</keyword>
<dbReference type="OrthoDB" id="3181812at2"/>
<sequence>MELRQLHYFVAVVEEANFTRAAQRLRIAQPAVSAQIRRLESELGQPLLDRSRRTVRLTAAGAAVLPHARAALAAAAAARHAVDDLTGLLRGTVSIGTVTSHTVDLPALLADFHAEHPNVEVTLSTDSSDALIDKLRTGRLDVAIVSIGPRERPDGLDIAVITEEAVDAAVAPGDPFAGRPHVGLAELADRPVITLPTGAGLRRQFDRACARAGVTPRIAFEAATPQAVADLAEHGLGVAIVPRSVARGRDTLRAVRLRPQVRGRLVWAWRAGDTLSPPARVLVRRARESGSRTP</sequence>
<dbReference type="InterPro" id="IPR050950">
    <property type="entry name" value="HTH-type_LysR_regulators"/>
</dbReference>
<dbReference type="SUPFAM" id="SSF53850">
    <property type="entry name" value="Periplasmic binding protein-like II"/>
    <property type="match status" value="1"/>
</dbReference>
<dbReference type="Proteomes" id="UP000069654">
    <property type="component" value="Unassembled WGS sequence"/>
</dbReference>
<evidence type="ECO:0000313" key="8">
    <source>
        <dbReference type="EMBL" id="GAT17494.1"/>
    </source>
</evidence>
<comment type="caution">
    <text evidence="8">The sequence shown here is derived from an EMBL/GenBank/DDBJ whole genome shotgun (WGS) entry which is preliminary data.</text>
</comment>
<dbReference type="Pfam" id="PF03466">
    <property type="entry name" value="LysR_substrate"/>
    <property type="match status" value="1"/>
</dbReference>
<comment type="function">
    <text evidence="6">Required for the induction the katG gene for catalase. Involved in the response to hydrogen peroxide.</text>
</comment>
<evidence type="ECO:0000256" key="1">
    <source>
        <dbReference type="ARBA" id="ARBA00009437"/>
    </source>
</evidence>
<dbReference type="OMA" id="GIPPMVN"/>
<dbReference type="EMBL" id="BCTB01000053">
    <property type="protein sequence ID" value="GAT17494.1"/>
    <property type="molecule type" value="Genomic_DNA"/>
</dbReference>
<feature type="domain" description="HTH lysR-type" evidence="7">
    <location>
        <begin position="1"/>
        <end position="58"/>
    </location>
</feature>
<proteinExistence type="inferred from homology"/>
<dbReference type="PANTHER" id="PTHR30419">
    <property type="entry name" value="HTH-TYPE TRANSCRIPTIONAL REGULATOR YBHD"/>
    <property type="match status" value="1"/>
</dbReference>